<sequence length="89" mass="9844">MGFCCRCRHASNYRSPFNPIIVLYGPDDDFVAVDRNGMSIFNLFYEDNNDTGLHKLPLAPEPCTQTAPLPKPLPPHGAIIPSSSLQMIV</sequence>
<reference evidence="1 2" key="1">
    <citation type="submission" date="2024-01" db="EMBL/GenBank/DDBJ databases">
        <title>The genomes of 5 underutilized Papilionoideae crops provide insights into root nodulation and disease resistanc.</title>
        <authorList>
            <person name="Jiang F."/>
        </authorList>
    </citation>
    <scope>NUCLEOTIDE SEQUENCE [LARGE SCALE GENOMIC DNA]</scope>
    <source>
        <strain evidence="1">DUOXIRENSHENG_FW03</strain>
        <tissue evidence="1">Leaves</tissue>
    </source>
</reference>
<dbReference type="EMBL" id="JAYMYS010000009">
    <property type="protein sequence ID" value="KAK7380800.1"/>
    <property type="molecule type" value="Genomic_DNA"/>
</dbReference>
<accession>A0AAN9NY36</accession>
<evidence type="ECO:0000313" key="1">
    <source>
        <dbReference type="EMBL" id="KAK7380800.1"/>
    </source>
</evidence>
<dbReference type="AlphaFoldDB" id="A0AAN9NY36"/>
<comment type="caution">
    <text evidence="1">The sequence shown here is derived from an EMBL/GenBank/DDBJ whole genome shotgun (WGS) entry which is preliminary data.</text>
</comment>
<gene>
    <name evidence="1" type="ORF">VNO78_33319</name>
</gene>
<proteinExistence type="predicted"/>
<name>A0AAN9NY36_PSOTE</name>
<protein>
    <submittedName>
        <fullName evidence="1">Uncharacterized protein</fullName>
    </submittedName>
</protein>
<dbReference type="Proteomes" id="UP001386955">
    <property type="component" value="Unassembled WGS sequence"/>
</dbReference>
<evidence type="ECO:0000313" key="2">
    <source>
        <dbReference type="Proteomes" id="UP001386955"/>
    </source>
</evidence>
<organism evidence="1 2">
    <name type="scientific">Psophocarpus tetragonolobus</name>
    <name type="common">Winged bean</name>
    <name type="synonym">Dolichos tetragonolobus</name>
    <dbReference type="NCBI Taxonomy" id="3891"/>
    <lineage>
        <taxon>Eukaryota</taxon>
        <taxon>Viridiplantae</taxon>
        <taxon>Streptophyta</taxon>
        <taxon>Embryophyta</taxon>
        <taxon>Tracheophyta</taxon>
        <taxon>Spermatophyta</taxon>
        <taxon>Magnoliopsida</taxon>
        <taxon>eudicotyledons</taxon>
        <taxon>Gunneridae</taxon>
        <taxon>Pentapetalae</taxon>
        <taxon>rosids</taxon>
        <taxon>fabids</taxon>
        <taxon>Fabales</taxon>
        <taxon>Fabaceae</taxon>
        <taxon>Papilionoideae</taxon>
        <taxon>50 kb inversion clade</taxon>
        <taxon>NPAAA clade</taxon>
        <taxon>indigoferoid/millettioid clade</taxon>
        <taxon>Phaseoleae</taxon>
        <taxon>Psophocarpus</taxon>
    </lineage>
</organism>
<keyword evidence="2" id="KW-1185">Reference proteome</keyword>